<dbReference type="PATRIC" id="fig|626887.3.peg.1533"/>
<keyword evidence="4" id="KW-0472">Membrane</keyword>
<dbReference type="PRINTS" id="PR00260">
    <property type="entry name" value="CHEMTRNSDUCR"/>
</dbReference>
<evidence type="ECO:0000256" key="3">
    <source>
        <dbReference type="ARBA" id="ARBA00022989"/>
    </source>
</evidence>
<evidence type="ECO:0000313" key="10">
    <source>
        <dbReference type="EMBL" id="ENO15217.2"/>
    </source>
</evidence>
<name>N6WW31_9GAMM</name>
<dbReference type="GO" id="GO:0006935">
    <property type="term" value="P:chemotaxis"/>
    <property type="evidence" value="ECO:0007669"/>
    <property type="project" value="InterPro"/>
</dbReference>
<sequence>MAPGLASALAALVFIPVLTTGLFVAVAMLLVSAASAVVVRRLVSRQANVFHQQAETNTAYPPNEYTLRENVTAAGEQLLPTWSRHIETARAQTESAIVGLTGRFSNLAGDLSRSTGMAADVAGSLEGGMGTTFGKAGTDLNAVVDSLRKSLEERDGLLGQINGLDTFVDELDDMAKDVATIAGQTNLLALNAAIEAARAGEHGRGFAVVADEVRKLSRLSAETGERIGTKVHYIGDAIRAAVTAAQDSRGRDSEAVQTSQATIERVLADFQGLAQRLVESAESLRQTNAGIQSDVEGSLVELQFQDRISQMLSHVRDSIDGVAAGMTDGRGSLDVATALRDMEATYAMAEERSTHDSKQPSQAAAGDITFF</sequence>
<dbReference type="Gene3D" id="1.10.287.950">
    <property type="entry name" value="Methyl-accepting chemotaxis protein"/>
    <property type="match status" value="1"/>
</dbReference>
<dbReference type="SMART" id="SM00283">
    <property type="entry name" value="MA"/>
    <property type="match status" value="1"/>
</dbReference>
<evidence type="ECO:0000256" key="1">
    <source>
        <dbReference type="ARBA" id="ARBA00004370"/>
    </source>
</evidence>
<evidence type="ECO:0000256" key="7">
    <source>
        <dbReference type="PROSITE-ProRule" id="PRU00284"/>
    </source>
</evidence>
<evidence type="ECO:0000256" key="5">
    <source>
        <dbReference type="ARBA" id="ARBA00023224"/>
    </source>
</evidence>
<dbReference type="PANTHER" id="PTHR32089:SF112">
    <property type="entry name" value="LYSOZYME-LIKE PROTEIN-RELATED"/>
    <property type="match status" value="1"/>
</dbReference>
<organism evidence="10 11">
    <name type="scientific">Marinobacter nanhaiticus D15-8W</name>
    <dbReference type="NCBI Taxonomy" id="626887"/>
    <lineage>
        <taxon>Bacteria</taxon>
        <taxon>Pseudomonadati</taxon>
        <taxon>Pseudomonadota</taxon>
        <taxon>Gammaproteobacteria</taxon>
        <taxon>Pseudomonadales</taxon>
        <taxon>Marinobacteraceae</taxon>
        <taxon>Marinobacter</taxon>
    </lineage>
</organism>
<feature type="region of interest" description="Disordered" evidence="8">
    <location>
        <begin position="350"/>
        <end position="371"/>
    </location>
</feature>
<evidence type="ECO:0000256" key="8">
    <source>
        <dbReference type="SAM" id="MobiDB-lite"/>
    </source>
</evidence>
<dbReference type="Proteomes" id="UP000013165">
    <property type="component" value="Unassembled WGS sequence"/>
</dbReference>
<evidence type="ECO:0000256" key="6">
    <source>
        <dbReference type="ARBA" id="ARBA00029447"/>
    </source>
</evidence>
<dbReference type="SUPFAM" id="SSF58104">
    <property type="entry name" value="Methyl-accepting chemotaxis protein (MCP) signaling domain"/>
    <property type="match status" value="1"/>
</dbReference>
<dbReference type="EMBL" id="APLQ01000011">
    <property type="protein sequence ID" value="ENO15217.2"/>
    <property type="molecule type" value="Genomic_DNA"/>
</dbReference>
<keyword evidence="11" id="KW-1185">Reference proteome</keyword>
<keyword evidence="5 7" id="KW-0807">Transducer</keyword>
<dbReference type="STRING" id="626887.J057_07701"/>
<comment type="similarity">
    <text evidence="6">Belongs to the methyl-accepting chemotaxis (MCP) protein family.</text>
</comment>
<evidence type="ECO:0000256" key="4">
    <source>
        <dbReference type="ARBA" id="ARBA00023136"/>
    </source>
</evidence>
<dbReference type="eggNOG" id="COG0840">
    <property type="taxonomic scope" value="Bacteria"/>
</dbReference>
<accession>N6WW31</accession>
<dbReference type="GO" id="GO:0007165">
    <property type="term" value="P:signal transduction"/>
    <property type="evidence" value="ECO:0007669"/>
    <property type="project" value="UniProtKB-KW"/>
</dbReference>
<protein>
    <submittedName>
        <fullName evidence="10">Chemotaxis protein</fullName>
    </submittedName>
</protein>
<dbReference type="GO" id="GO:0016020">
    <property type="term" value="C:membrane"/>
    <property type="evidence" value="ECO:0007669"/>
    <property type="project" value="UniProtKB-SubCell"/>
</dbReference>
<dbReference type="PROSITE" id="PS50111">
    <property type="entry name" value="CHEMOTAXIS_TRANSDUC_2"/>
    <property type="match status" value="1"/>
</dbReference>
<evidence type="ECO:0000256" key="2">
    <source>
        <dbReference type="ARBA" id="ARBA00022692"/>
    </source>
</evidence>
<dbReference type="GO" id="GO:0004888">
    <property type="term" value="F:transmembrane signaling receptor activity"/>
    <property type="evidence" value="ECO:0007669"/>
    <property type="project" value="InterPro"/>
</dbReference>
<evidence type="ECO:0000313" key="11">
    <source>
        <dbReference type="Proteomes" id="UP000013165"/>
    </source>
</evidence>
<dbReference type="PANTHER" id="PTHR32089">
    <property type="entry name" value="METHYL-ACCEPTING CHEMOTAXIS PROTEIN MCPB"/>
    <property type="match status" value="1"/>
</dbReference>
<dbReference type="InterPro" id="IPR004090">
    <property type="entry name" value="Chemotax_Me-accpt_rcpt"/>
</dbReference>
<proteinExistence type="inferred from homology"/>
<comment type="subcellular location">
    <subcellularLocation>
        <location evidence="1">Membrane</location>
    </subcellularLocation>
</comment>
<comment type="caution">
    <text evidence="10">The sequence shown here is derived from an EMBL/GenBank/DDBJ whole genome shotgun (WGS) entry which is preliminary data.</text>
</comment>
<reference evidence="10 11" key="1">
    <citation type="journal article" date="2013" name="Genome Announc.">
        <title>Genome Sequence of the Polycyclic Aromatic Hydrocarbon-Degrading Bacterium Strain Marinobacter nanhaiticus D15-8WT.</title>
        <authorList>
            <person name="Cui Z."/>
            <person name="Gao W."/>
            <person name="Li Q."/>
            <person name="Xu G."/>
            <person name="Zheng L."/>
        </authorList>
    </citation>
    <scope>NUCLEOTIDE SEQUENCE [LARGE SCALE GENOMIC DNA]</scope>
    <source>
        <strain evidence="10 11">D15-8W</strain>
    </source>
</reference>
<dbReference type="Pfam" id="PF00015">
    <property type="entry name" value="MCPsignal"/>
    <property type="match status" value="1"/>
</dbReference>
<keyword evidence="2" id="KW-0812">Transmembrane</keyword>
<dbReference type="AlphaFoldDB" id="N6WW31"/>
<gene>
    <name evidence="10" type="ORF">J057_07701</name>
</gene>
<evidence type="ECO:0000259" key="9">
    <source>
        <dbReference type="PROSITE" id="PS50111"/>
    </source>
</evidence>
<dbReference type="HOGENOM" id="CLU_043262_2_0_6"/>
<dbReference type="InterPro" id="IPR004089">
    <property type="entry name" value="MCPsignal_dom"/>
</dbReference>
<keyword evidence="3" id="KW-1133">Transmembrane helix</keyword>
<feature type="domain" description="Methyl-accepting transducer" evidence="9">
    <location>
        <begin position="92"/>
        <end position="309"/>
    </location>
</feature>